<gene>
    <name evidence="2" type="ORF">KUTeg_012754</name>
</gene>
<evidence type="ECO:0000256" key="1">
    <source>
        <dbReference type="SAM" id="Phobius"/>
    </source>
</evidence>
<accession>A0ABQ9F0N3</accession>
<feature type="transmembrane region" description="Helical" evidence="1">
    <location>
        <begin position="6"/>
        <end position="33"/>
    </location>
</feature>
<organism evidence="2 3">
    <name type="scientific">Tegillarca granosa</name>
    <name type="common">Malaysian cockle</name>
    <name type="synonym">Anadara granosa</name>
    <dbReference type="NCBI Taxonomy" id="220873"/>
    <lineage>
        <taxon>Eukaryota</taxon>
        <taxon>Metazoa</taxon>
        <taxon>Spiralia</taxon>
        <taxon>Lophotrochozoa</taxon>
        <taxon>Mollusca</taxon>
        <taxon>Bivalvia</taxon>
        <taxon>Autobranchia</taxon>
        <taxon>Pteriomorphia</taxon>
        <taxon>Arcoida</taxon>
        <taxon>Arcoidea</taxon>
        <taxon>Arcidae</taxon>
        <taxon>Tegillarca</taxon>
    </lineage>
</organism>
<dbReference type="Proteomes" id="UP001217089">
    <property type="component" value="Unassembled WGS sequence"/>
</dbReference>
<evidence type="ECO:0000313" key="2">
    <source>
        <dbReference type="EMBL" id="KAJ8310889.1"/>
    </source>
</evidence>
<keyword evidence="1" id="KW-0472">Membrane</keyword>
<protein>
    <recommendedName>
        <fullName evidence="4">ATP synthase F0 subunit 8</fullName>
    </recommendedName>
</protein>
<keyword evidence="1" id="KW-0812">Transmembrane</keyword>
<keyword evidence="3" id="KW-1185">Reference proteome</keyword>
<reference evidence="2 3" key="1">
    <citation type="submission" date="2022-12" db="EMBL/GenBank/DDBJ databases">
        <title>Chromosome-level genome of Tegillarca granosa.</title>
        <authorList>
            <person name="Kim J."/>
        </authorList>
    </citation>
    <scope>NUCLEOTIDE SEQUENCE [LARGE SCALE GENOMIC DNA]</scope>
    <source>
        <strain evidence="2">Teg-2019</strain>
        <tissue evidence="2">Adductor muscle</tissue>
    </source>
</reference>
<proteinExistence type="predicted"/>
<evidence type="ECO:0000313" key="3">
    <source>
        <dbReference type="Proteomes" id="UP001217089"/>
    </source>
</evidence>
<comment type="caution">
    <text evidence="2">The sequence shown here is derived from an EMBL/GenBank/DDBJ whole genome shotgun (WGS) entry which is preliminary data.</text>
</comment>
<sequence>MFFFFKYIWLLLFIYSIFVLRKIIVSLMVFVYIMELTERNSIRVRMDSDKTDAAVKTSICKSELN</sequence>
<evidence type="ECO:0008006" key="4">
    <source>
        <dbReference type="Google" id="ProtNLM"/>
    </source>
</evidence>
<keyword evidence="1" id="KW-1133">Transmembrane helix</keyword>
<name>A0ABQ9F0N3_TEGGR</name>
<dbReference type="EMBL" id="JARBDR010000640">
    <property type="protein sequence ID" value="KAJ8310889.1"/>
    <property type="molecule type" value="Genomic_DNA"/>
</dbReference>